<protein>
    <submittedName>
        <fullName evidence="10">Uncharacterized protein</fullName>
    </submittedName>
</protein>
<dbReference type="GO" id="GO:0005886">
    <property type="term" value="C:plasma membrane"/>
    <property type="evidence" value="ECO:0007669"/>
    <property type="project" value="TreeGrafter"/>
</dbReference>
<dbReference type="Proteomes" id="UP000008694">
    <property type="component" value="Unassembled WGS sequence"/>
</dbReference>
<keyword evidence="11" id="KW-1185">Reference proteome</keyword>
<keyword evidence="5 8" id="KW-1133">Transmembrane helix</keyword>
<proteinExistence type="inferred from homology"/>
<dbReference type="PANTHER" id="PTHR11040:SF48">
    <property type="entry name" value="ZINC TRANSPORTER 10-RELATED"/>
    <property type="match status" value="1"/>
</dbReference>
<evidence type="ECO:0000256" key="3">
    <source>
        <dbReference type="ARBA" id="ARBA00022448"/>
    </source>
</evidence>
<dbReference type="EMBL" id="GL348720">
    <property type="protein sequence ID" value="EFH39785.1"/>
    <property type="molecule type" value="Genomic_DNA"/>
</dbReference>
<evidence type="ECO:0000313" key="10">
    <source>
        <dbReference type="EMBL" id="EFH39785.1"/>
    </source>
</evidence>
<feature type="transmembrane region" description="Helical" evidence="8">
    <location>
        <begin position="85"/>
        <end position="106"/>
    </location>
</feature>
<organism evidence="11">
    <name type="scientific">Arabidopsis lyrata subsp. lyrata</name>
    <name type="common">Lyre-leaved rock-cress</name>
    <dbReference type="NCBI Taxonomy" id="81972"/>
    <lineage>
        <taxon>Eukaryota</taxon>
        <taxon>Viridiplantae</taxon>
        <taxon>Streptophyta</taxon>
        <taxon>Embryophyta</taxon>
        <taxon>Tracheophyta</taxon>
        <taxon>Spermatophyta</taxon>
        <taxon>Magnoliopsida</taxon>
        <taxon>eudicotyledons</taxon>
        <taxon>Gunneridae</taxon>
        <taxon>Pentapetalae</taxon>
        <taxon>rosids</taxon>
        <taxon>malvids</taxon>
        <taxon>Brassicales</taxon>
        <taxon>Brassicaceae</taxon>
        <taxon>Camelineae</taxon>
        <taxon>Arabidopsis</taxon>
    </lineage>
</organism>
<comment type="similarity">
    <text evidence="2 8">Belongs to the ZIP transporter (TC 2.A.5) family.</text>
</comment>
<dbReference type="GO" id="GO:0005385">
    <property type="term" value="F:zinc ion transmembrane transporter activity"/>
    <property type="evidence" value="ECO:0007669"/>
    <property type="project" value="InterPro"/>
</dbReference>
<name>D7MKV9_ARALL</name>
<feature type="transmembrane region" description="Helical" evidence="8">
    <location>
        <begin position="188"/>
        <end position="208"/>
    </location>
</feature>
<dbReference type="NCBIfam" id="TIGR00820">
    <property type="entry name" value="zip"/>
    <property type="match status" value="1"/>
</dbReference>
<reference evidence="11" key="1">
    <citation type="journal article" date="2011" name="Nat. Genet.">
        <title>The Arabidopsis lyrata genome sequence and the basis of rapid genome size change.</title>
        <authorList>
            <person name="Hu T.T."/>
            <person name="Pattyn P."/>
            <person name="Bakker E.G."/>
            <person name="Cao J."/>
            <person name="Cheng J.-F."/>
            <person name="Clark R.M."/>
            <person name="Fahlgren N."/>
            <person name="Fawcett J.A."/>
            <person name="Grimwood J."/>
            <person name="Gundlach H."/>
            <person name="Haberer G."/>
            <person name="Hollister J.D."/>
            <person name="Ossowski S."/>
            <person name="Ottilar R.P."/>
            <person name="Salamov A.A."/>
            <person name="Schneeberger K."/>
            <person name="Spannagl M."/>
            <person name="Wang X."/>
            <person name="Yang L."/>
            <person name="Nasrallah M.E."/>
            <person name="Bergelson J."/>
            <person name="Carrington J.C."/>
            <person name="Gaut B.S."/>
            <person name="Schmutz J."/>
            <person name="Mayer K.F.X."/>
            <person name="Van de Peer Y."/>
            <person name="Grigoriev I.V."/>
            <person name="Nordborg M."/>
            <person name="Weigel D."/>
            <person name="Guo Y.-L."/>
        </authorList>
    </citation>
    <scope>NUCLEOTIDE SEQUENCE [LARGE SCALE GENOMIC DNA]</scope>
    <source>
        <strain evidence="11">cv. MN47</strain>
    </source>
</reference>
<feature type="transmembrane region" description="Helical" evidence="8">
    <location>
        <begin position="280"/>
        <end position="301"/>
    </location>
</feature>
<evidence type="ECO:0000256" key="5">
    <source>
        <dbReference type="ARBA" id="ARBA00022989"/>
    </source>
</evidence>
<dbReference type="InterPro" id="IPR004698">
    <property type="entry name" value="Zn/Fe_permease_fun/pln"/>
</dbReference>
<feature type="signal peptide" evidence="9">
    <location>
        <begin position="1"/>
        <end position="28"/>
    </location>
</feature>
<feature type="transmembrane region" description="Helical" evidence="8">
    <location>
        <begin position="126"/>
        <end position="143"/>
    </location>
</feature>
<feature type="transmembrane region" description="Helical" evidence="8">
    <location>
        <begin position="252"/>
        <end position="274"/>
    </location>
</feature>
<dbReference type="eggNOG" id="KOG1558">
    <property type="taxonomic scope" value="Eukaryota"/>
</dbReference>
<dbReference type="HOGENOM" id="CLU_027089_3_0_1"/>
<feature type="transmembrane region" description="Helical" evidence="8">
    <location>
        <begin position="322"/>
        <end position="341"/>
    </location>
</feature>
<dbReference type="InterPro" id="IPR003689">
    <property type="entry name" value="ZIP"/>
</dbReference>
<evidence type="ECO:0000256" key="4">
    <source>
        <dbReference type="ARBA" id="ARBA00022692"/>
    </source>
</evidence>
<sequence length="342" mass="36554">MAASTTTLMKLFFFALILVSFIVSPATSTAPEECEAESTNPCLNKTKALPLKIISIVAILLTSMIGVSAPLFSRYVPILHPDGNIFTIVKAFASGIILGTSFMHVLPDSFEMLSSECLEDDPWHKFPFTGFVAMLSGLVTLAIDSMATSFYSSKNGTNPMITHGHSHGHGVTLNTKDDGSSHLLRYRVIAMVLELGIIVHSVVIGLSLGATNDTCTIKGLIAALCFHQMFEGMGLGGCILQAEYTTVKKFMMAFFFAVTTPFGIVLGIALSSIYRDNSPTALITVGLLNACSAGLLIYMALVDLLAAEFMGPKLQGNIKLQIKCFFAALLGCGGMSILAKWA</sequence>
<evidence type="ECO:0000313" key="11">
    <source>
        <dbReference type="Proteomes" id="UP000008694"/>
    </source>
</evidence>
<evidence type="ECO:0000256" key="2">
    <source>
        <dbReference type="ARBA" id="ARBA00006939"/>
    </source>
</evidence>
<evidence type="ECO:0000256" key="6">
    <source>
        <dbReference type="ARBA" id="ARBA00023065"/>
    </source>
</evidence>
<dbReference type="Pfam" id="PF02535">
    <property type="entry name" value="Zip"/>
    <property type="match status" value="1"/>
</dbReference>
<evidence type="ECO:0000256" key="7">
    <source>
        <dbReference type="ARBA" id="ARBA00023136"/>
    </source>
</evidence>
<evidence type="ECO:0000256" key="1">
    <source>
        <dbReference type="ARBA" id="ARBA00004141"/>
    </source>
</evidence>
<accession>D7MKV9</accession>
<evidence type="ECO:0000256" key="9">
    <source>
        <dbReference type="SAM" id="SignalP"/>
    </source>
</evidence>
<keyword evidence="4 8" id="KW-0812">Transmembrane</keyword>
<keyword evidence="7 8" id="KW-0472">Membrane</keyword>
<feature type="transmembrane region" description="Helical" evidence="8">
    <location>
        <begin position="53"/>
        <end position="73"/>
    </location>
</feature>
<keyword evidence="9" id="KW-0732">Signal</keyword>
<dbReference type="AlphaFoldDB" id="D7MKV9"/>
<dbReference type="PANTHER" id="PTHR11040">
    <property type="entry name" value="ZINC/IRON TRANSPORTER"/>
    <property type="match status" value="1"/>
</dbReference>
<dbReference type="Gramene" id="fgenesh1_pm.C_scaffold_8000230">
    <property type="protein sequence ID" value="fgenesh1_pm.C_scaffold_8000230"/>
    <property type="gene ID" value="fgenesh1_pm.C_scaffold_8000230"/>
</dbReference>
<keyword evidence="3 8" id="KW-0813">Transport</keyword>
<feature type="chain" id="PRO_5003103322" evidence="9">
    <location>
        <begin position="29"/>
        <end position="342"/>
    </location>
</feature>
<comment type="subcellular location">
    <subcellularLocation>
        <location evidence="1 8">Membrane</location>
        <topology evidence="1 8">Multi-pass membrane protein</topology>
    </subcellularLocation>
</comment>
<comment type="caution">
    <text evidence="8">Lacks conserved residue(s) required for the propagation of feature annotation.</text>
</comment>
<gene>
    <name evidence="10" type="ORF">ARALYDRAFT_330887</name>
</gene>
<keyword evidence="6 8" id="KW-0406">Ion transport</keyword>
<evidence type="ECO:0000256" key="8">
    <source>
        <dbReference type="RuleBase" id="RU362088"/>
    </source>
</evidence>